<dbReference type="PANTHER" id="PTHR11412">
    <property type="entry name" value="MACROGLOBULIN / COMPLEMENT"/>
    <property type="match status" value="1"/>
</dbReference>
<dbReference type="Gene3D" id="2.20.130.20">
    <property type="match status" value="1"/>
</dbReference>
<dbReference type="Gene3D" id="1.50.10.20">
    <property type="match status" value="1"/>
</dbReference>
<dbReference type="Pfam" id="PF07703">
    <property type="entry name" value="A2M_BRD"/>
    <property type="match status" value="1"/>
</dbReference>
<evidence type="ECO:0000313" key="15">
    <source>
        <dbReference type="Proteomes" id="UP000827092"/>
    </source>
</evidence>
<dbReference type="SMART" id="SM01359">
    <property type="entry name" value="A2M_N_2"/>
    <property type="match status" value="1"/>
</dbReference>
<dbReference type="Gene3D" id="2.60.40.1930">
    <property type="match status" value="2"/>
</dbReference>
<protein>
    <recommendedName>
        <fullName evidence="11">TEP1-F</fullName>
    </recommendedName>
</protein>
<dbReference type="InterPro" id="IPR014756">
    <property type="entry name" value="Ig_E-set"/>
</dbReference>
<gene>
    <name evidence="14" type="ORF">JTE90_022774</name>
</gene>
<dbReference type="SMART" id="SM01360">
    <property type="entry name" value="A2M"/>
    <property type="match status" value="1"/>
</dbReference>
<accession>A0AAV6U7X1</accession>
<dbReference type="InterPro" id="IPR008930">
    <property type="entry name" value="Terpenoid_cyclase/PrenylTrfase"/>
</dbReference>
<feature type="domain" description="Alpha-2-macroglobulin" evidence="13">
    <location>
        <begin position="842"/>
        <end position="932"/>
    </location>
</feature>
<dbReference type="Gene3D" id="6.20.50.160">
    <property type="match status" value="1"/>
</dbReference>
<evidence type="ECO:0000256" key="4">
    <source>
        <dbReference type="ARBA" id="ARBA00022690"/>
    </source>
</evidence>
<dbReference type="SUPFAM" id="SSF48239">
    <property type="entry name" value="Terpenoid cyclases/Protein prenyltransferases"/>
    <property type="match status" value="1"/>
</dbReference>
<proteinExistence type="inferred from homology"/>
<evidence type="ECO:0000256" key="5">
    <source>
        <dbReference type="ARBA" id="ARBA00022729"/>
    </source>
</evidence>
<evidence type="ECO:0000256" key="7">
    <source>
        <dbReference type="ARBA" id="ARBA00023157"/>
    </source>
</evidence>
<dbReference type="InterPro" id="IPR050473">
    <property type="entry name" value="A2M/Complement_sys"/>
</dbReference>
<dbReference type="SUPFAM" id="SSF81296">
    <property type="entry name" value="E set domains"/>
    <property type="match status" value="1"/>
</dbReference>
<evidence type="ECO:0000256" key="3">
    <source>
        <dbReference type="ARBA" id="ARBA00022525"/>
    </source>
</evidence>
<evidence type="ECO:0000256" key="8">
    <source>
        <dbReference type="ARBA" id="ARBA00023180"/>
    </source>
</evidence>
<comment type="similarity">
    <text evidence="2">Belongs to the protease inhibitor I39 (alpha-2-macroglobulin) family.</text>
</comment>
<dbReference type="FunFam" id="2.60.40.1930:FF:000001">
    <property type="entry name" value="CD109 isoform 3"/>
    <property type="match status" value="1"/>
</dbReference>
<dbReference type="InterPro" id="IPR001599">
    <property type="entry name" value="Macroglobln_a2"/>
</dbReference>
<dbReference type="PROSITE" id="PS00477">
    <property type="entry name" value="ALPHA_2_MACROGLOBULIN"/>
    <property type="match status" value="1"/>
</dbReference>
<keyword evidence="5" id="KW-0732">Signal</keyword>
<evidence type="ECO:0000256" key="1">
    <source>
        <dbReference type="ARBA" id="ARBA00004613"/>
    </source>
</evidence>
<dbReference type="Gene3D" id="2.60.120.1540">
    <property type="match status" value="1"/>
</dbReference>
<name>A0AAV6U7X1_9ARAC</name>
<dbReference type="SUPFAM" id="SSF49410">
    <property type="entry name" value="Alpha-macroglobulin receptor domain"/>
    <property type="match status" value="1"/>
</dbReference>
<dbReference type="Gene3D" id="2.60.40.1940">
    <property type="match status" value="1"/>
</dbReference>
<dbReference type="Pfam" id="PF00207">
    <property type="entry name" value="A2M"/>
    <property type="match status" value="1"/>
</dbReference>
<dbReference type="GO" id="GO:0004867">
    <property type="term" value="F:serine-type endopeptidase inhibitor activity"/>
    <property type="evidence" value="ECO:0007669"/>
    <property type="project" value="UniProtKB-KW"/>
</dbReference>
<evidence type="ECO:0000259" key="12">
    <source>
        <dbReference type="SMART" id="SM01359"/>
    </source>
</evidence>
<dbReference type="InterPro" id="IPR011625">
    <property type="entry name" value="A2M_N_BRD"/>
</dbReference>
<dbReference type="Pfam" id="PF01835">
    <property type="entry name" value="MG2"/>
    <property type="match status" value="1"/>
</dbReference>
<dbReference type="PANTHER" id="PTHR11412:SF171">
    <property type="entry name" value="PREGNANCY ZONE PROTEIN-LIKE PROTEIN"/>
    <property type="match status" value="1"/>
</dbReference>
<comment type="subcellular location">
    <subcellularLocation>
        <location evidence="1">Secreted</location>
    </subcellularLocation>
</comment>
<dbReference type="GO" id="GO:0005615">
    <property type="term" value="C:extracellular space"/>
    <property type="evidence" value="ECO:0007669"/>
    <property type="project" value="InterPro"/>
</dbReference>
<dbReference type="Pfam" id="PF17789">
    <property type="entry name" value="MG4"/>
    <property type="match status" value="1"/>
</dbReference>
<sequence length="1509" mass="167102">MTTATKRKKDNGYIFTCPRSLKVASHNQLQFLRFGNLEEGTLKVRLYYKENYNGNQTLAAEKIYKLKQGKKVMLINYFVDPFPTDNVYSGRVQINGTIGGRKFGGSDEVVFQAKSNQNIIIIQTDKPLYRPGETMKIRVLKVGPNLYPSLNKKDVGEIFIEDPNGIRLFQKEGVPLKKGLYQTQFLLADEPVLGTWKVTLKTKNETTFTTFNVKKYVLPKFEVKIKPPPFILANAETIRIEVCANYTYGKPVQGQLNMTVSLQQYYYYRSSSKSPVLEEYVELNGCYVYNLNVSLIQTSTSDYYNSIMVFASVVEDGTGVEGNVTQYLSRTTNPLNLNFNADQQQRQYFKPGMPYNGKLTVTNPDNTPAKKERIELTYTVVRQRVIADYLGTKQVKYSKNFTTNAKGIIKYTIPPQNVDTQSITLEARSIKYAYDPNKPNQVLNQPQASAYLSPFYSPSGSFIQLTNVGQKVPCGSTANFKLLFTSKDNDDFKFFYEVVRQGKVVESGTKKVYFSTEDDVSKRYRCSKSVIDAKEEIIVPPPQPESESYSDSQDDCPAAVESRYTPPIGEVNLSFEIDSSYSPSFHLLVFYVRGDGETVADSAVFEVEKCFRNKVEFDFSDAVKQPGQTTQVTVVASPNSLCGIKTIDKSVTLLDNSDQLTAEKVFQLIQSMDTGIYYETDPCNSNSPQPGLLKRSTIIRPPPPGSYSNFKDSYNSFQNAGFLIISDLFVITRPCITSNGGLDPIRPIPIFRKGIADFESLPVMALNRVGNAALDGGTITTVSAVDVRENFPETWLFDLELLGKASAAKSVARAPVARLQADEEVGISTQSAVDVRQNFSETWLFELEMVGPDGVITREETLPDTITQWLGNAVCVSPEDGFGISNTTSITGFQLFFISYTLPISVIRGEEFTIVVSIFSYADGLLPVTVSVDEPEGYEIIGDSINSEECIKPGGSESYDLKLKATSLGKLNITVRAETSQSTQACGDSEVSDSYARDAITQPLNVEPEGFPVENVQGILFCPQDEKNGKFQETYNLDLPDDVVEGSERAYIDVTGNILGNSIANLDSLVSMPTGCGEQNLVKFVPNYVTLDYLTAIGELTDSVKNRAIGNLNTGYQRELNYRHPDGSFSAFGPTDKSGSMFLTAFVAKSFVQAKKYITIDDSVITKAHQWIASNQQDNGCFPNIGKIIDVGIQGGLEKDKSPAAITAYVLASLLISKHDNKTVINLAIECLKANEPKTPYETFLVAYAYALAGKEDDANQLLDDIKPFARSKDGVVSYSNPNGTKSLDVETNSYCVLTYLSLEHSPQDVLQIVRYLTKNLRASGGFYSTQDTCVGLTALSDFAKLVYGDPIDIEVSIAGGLDKTLKIEDENKLLVQRSKVSQVPSELSVVATGSGCGLIQTTLRYNSKTPSEKYKFYLKIVGECDEENPKKKKIVGIVSYLPPEQAAGFSLVQVKMQTGVVPLSDSINQLPGNPKYNILRADVEGNNVNLYFNEIDNKDNYFEFYPGS</sequence>
<keyword evidence="3" id="KW-0964">Secreted</keyword>
<organism evidence="14 15">
    <name type="scientific">Oedothorax gibbosus</name>
    <dbReference type="NCBI Taxonomy" id="931172"/>
    <lineage>
        <taxon>Eukaryota</taxon>
        <taxon>Metazoa</taxon>
        <taxon>Ecdysozoa</taxon>
        <taxon>Arthropoda</taxon>
        <taxon>Chelicerata</taxon>
        <taxon>Arachnida</taxon>
        <taxon>Araneae</taxon>
        <taxon>Araneomorphae</taxon>
        <taxon>Entelegynae</taxon>
        <taxon>Araneoidea</taxon>
        <taxon>Linyphiidae</taxon>
        <taxon>Erigoninae</taxon>
        <taxon>Oedothorax</taxon>
    </lineage>
</organism>
<dbReference type="InterPro" id="IPR036595">
    <property type="entry name" value="A-macroglobulin_rcpt-bd_sf"/>
</dbReference>
<dbReference type="Pfam" id="PF17791">
    <property type="entry name" value="MG3"/>
    <property type="match status" value="1"/>
</dbReference>
<keyword evidence="15" id="KW-1185">Reference proteome</keyword>
<feature type="domain" description="Alpha-2-macroglobulin bait region" evidence="12">
    <location>
        <begin position="463"/>
        <end position="654"/>
    </location>
</feature>
<dbReference type="InterPro" id="IPR040839">
    <property type="entry name" value="MG4"/>
</dbReference>
<comment type="caution">
    <text evidence="14">The sequence shown here is derived from an EMBL/GenBank/DDBJ whole genome shotgun (WGS) entry which is preliminary data.</text>
</comment>
<dbReference type="InterPro" id="IPR041555">
    <property type="entry name" value="MG3"/>
</dbReference>
<dbReference type="EMBL" id="JAFNEN010000564">
    <property type="protein sequence ID" value="KAG8180427.1"/>
    <property type="molecule type" value="Genomic_DNA"/>
</dbReference>
<dbReference type="Gene3D" id="2.60.40.10">
    <property type="entry name" value="Immunoglobulins"/>
    <property type="match status" value="2"/>
</dbReference>
<dbReference type="InterPro" id="IPR002890">
    <property type="entry name" value="MG2"/>
</dbReference>
<dbReference type="InterPro" id="IPR013783">
    <property type="entry name" value="Ig-like_fold"/>
</dbReference>
<dbReference type="Gene3D" id="2.60.40.690">
    <property type="entry name" value="Alpha-macroglobulin, receptor-binding domain"/>
    <property type="match status" value="1"/>
</dbReference>
<dbReference type="Pfam" id="PF07677">
    <property type="entry name" value="A2M_recep"/>
    <property type="match status" value="1"/>
</dbReference>
<dbReference type="InterPro" id="IPR011626">
    <property type="entry name" value="Alpha-macroglobulin_TED"/>
</dbReference>
<keyword evidence="7" id="KW-1015">Disulfide bond</keyword>
<dbReference type="InterPro" id="IPR047565">
    <property type="entry name" value="Alpha-macroglob_thiol-ester_cl"/>
</dbReference>
<evidence type="ECO:0000313" key="14">
    <source>
        <dbReference type="EMBL" id="KAG8180427.1"/>
    </source>
</evidence>
<keyword evidence="8" id="KW-0325">Glycoprotein</keyword>
<evidence type="ECO:0000259" key="13">
    <source>
        <dbReference type="SMART" id="SM01360"/>
    </source>
</evidence>
<keyword evidence="4" id="KW-0646">Protease inhibitor</keyword>
<comment type="subunit">
    <text evidence="10">Heterodimer of a TEP1-N chain and an TEP1-C chain non-covalently linked. Forms a complex composed of TEP1-N and TEP1-C heterodimer, LRIM1 and APL1C; the interaction stabilizes TEP1-N and TEP1-C heterodimer, prevents its binding to tissues while circulating in the hemolymph and protects the thioester bond from hydrolysis. Mature TEP1 and to a lesser extent full-length TEP1 interact with SPCLIP1; the interaction is induced by microbial infection.</text>
</comment>
<evidence type="ECO:0000256" key="6">
    <source>
        <dbReference type="ARBA" id="ARBA00022900"/>
    </source>
</evidence>
<comment type="function">
    <text evidence="9">Binds covalently through a thioester bond to the pathogen surface resulting in pathogen clearance.</text>
</comment>
<dbReference type="SMART" id="SM01419">
    <property type="entry name" value="Thiol-ester_cl"/>
    <property type="match status" value="1"/>
</dbReference>
<evidence type="ECO:0000256" key="9">
    <source>
        <dbReference type="ARBA" id="ARBA00057615"/>
    </source>
</evidence>
<reference evidence="14 15" key="1">
    <citation type="journal article" date="2022" name="Nat. Ecol. Evol.">
        <title>A masculinizing supergene underlies an exaggerated male reproductive morph in a spider.</title>
        <authorList>
            <person name="Hendrickx F."/>
            <person name="De Corte Z."/>
            <person name="Sonet G."/>
            <person name="Van Belleghem S.M."/>
            <person name="Kostlbacher S."/>
            <person name="Vangestel C."/>
        </authorList>
    </citation>
    <scope>NUCLEOTIDE SEQUENCE [LARGE SCALE GENOMIC DNA]</scope>
    <source>
        <strain evidence="14">W744_W776</strain>
    </source>
</reference>
<evidence type="ECO:0000256" key="11">
    <source>
        <dbReference type="ARBA" id="ARBA00078071"/>
    </source>
</evidence>
<dbReference type="InterPro" id="IPR019742">
    <property type="entry name" value="MacrogloblnA2_CS"/>
</dbReference>
<dbReference type="Proteomes" id="UP000827092">
    <property type="component" value="Unassembled WGS sequence"/>
</dbReference>
<dbReference type="Pfam" id="PF07678">
    <property type="entry name" value="TED_complement"/>
    <property type="match status" value="1"/>
</dbReference>
<evidence type="ECO:0000256" key="2">
    <source>
        <dbReference type="ARBA" id="ARBA00010952"/>
    </source>
</evidence>
<evidence type="ECO:0000256" key="10">
    <source>
        <dbReference type="ARBA" id="ARBA00063781"/>
    </source>
</evidence>
<keyword evidence="6" id="KW-0722">Serine protease inhibitor</keyword>
<dbReference type="InterPro" id="IPR009048">
    <property type="entry name" value="A-macroglobulin_rcpt-bd"/>
</dbReference>